<organism evidence="2 3">
    <name type="scientific">Methylobacterium symbioticum</name>
    <dbReference type="NCBI Taxonomy" id="2584084"/>
    <lineage>
        <taxon>Bacteria</taxon>
        <taxon>Pseudomonadati</taxon>
        <taxon>Pseudomonadota</taxon>
        <taxon>Alphaproteobacteria</taxon>
        <taxon>Hyphomicrobiales</taxon>
        <taxon>Methylobacteriaceae</taxon>
        <taxon>Methylobacterium</taxon>
    </lineage>
</organism>
<sequence length="136" mass="14729">MSVDPAVDPKDVASLRSDRLVRPMTWIPAGLWTTPDPGLDALFEAEATGAPRQDPLASDHRIESCHIRAARGLLDWSMQDLAEASGLSFSTVRRLEEGRSSRASRSRRAALAALRQAGIRFLLLEGGSLVAVARIP</sequence>
<proteinExistence type="predicted"/>
<dbReference type="Pfam" id="PF01381">
    <property type="entry name" value="HTH_3"/>
    <property type="match status" value="1"/>
</dbReference>
<dbReference type="PROSITE" id="PS50943">
    <property type="entry name" value="HTH_CROC1"/>
    <property type="match status" value="1"/>
</dbReference>
<dbReference type="SUPFAM" id="SSF47413">
    <property type="entry name" value="lambda repressor-like DNA-binding domains"/>
    <property type="match status" value="1"/>
</dbReference>
<accession>A0A509E8M2</accession>
<name>A0A509E8M2_9HYPH</name>
<reference evidence="2 3" key="1">
    <citation type="submission" date="2019-06" db="EMBL/GenBank/DDBJ databases">
        <authorList>
            <person name="Rodrigo-Torres L."/>
            <person name="Arahal R. D."/>
            <person name="Lucena T."/>
        </authorList>
    </citation>
    <scope>NUCLEOTIDE SEQUENCE [LARGE SCALE GENOMIC DNA]</scope>
    <source>
        <strain evidence="2 3">SB0023/3</strain>
    </source>
</reference>
<protein>
    <recommendedName>
        <fullName evidence="1">HTH cro/C1-type domain-containing protein</fullName>
    </recommendedName>
</protein>
<evidence type="ECO:0000259" key="1">
    <source>
        <dbReference type="PROSITE" id="PS50943"/>
    </source>
</evidence>
<dbReference type="SMART" id="SM00530">
    <property type="entry name" value="HTH_XRE"/>
    <property type="match status" value="1"/>
</dbReference>
<dbReference type="CDD" id="cd00093">
    <property type="entry name" value="HTH_XRE"/>
    <property type="match status" value="1"/>
</dbReference>
<feature type="domain" description="HTH cro/C1-type" evidence="1">
    <location>
        <begin position="67"/>
        <end position="101"/>
    </location>
</feature>
<evidence type="ECO:0000313" key="3">
    <source>
        <dbReference type="Proteomes" id="UP000410984"/>
    </source>
</evidence>
<gene>
    <name evidence="2" type="ORF">MET9862_01061</name>
</gene>
<dbReference type="InterPro" id="IPR001387">
    <property type="entry name" value="Cro/C1-type_HTH"/>
</dbReference>
<dbReference type="AlphaFoldDB" id="A0A509E8M2"/>
<dbReference type="Proteomes" id="UP000410984">
    <property type="component" value="Unassembled WGS sequence"/>
</dbReference>
<dbReference type="GO" id="GO:0003677">
    <property type="term" value="F:DNA binding"/>
    <property type="evidence" value="ECO:0007669"/>
    <property type="project" value="InterPro"/>
</dbReference>
<dbReference type="InterPro" id="IPR010982">
    <property type="entry name" value="Lambda_DNA-bd_dom_sf"/>
</dbReference>
<dbReference type="RefSeq" id="WP_244612579.1">
    <property type="nucleotide sequence ID" value="NZ_CABFPH010000009.1"/>
</dbReference>
<evidence type="ECO:0000313" key="2">
    <source>
        <dbReference type="EMBL" id="VUD70492.1"/>
    </source>
</evidence>
<dbReference type="EMBL" id="CABFPH010000009">
    <property type="protein sequence ID" value="VUD70492.1"/>
    <property type="molecule type" value="Genomic_DNA"/>
</dbReference>
<dbReference type="Gene3D" id="1.10.260.40">
    <property type="entry name" value="lambda repressor-like DNA-binding domains"/>
    <property type="match status" value="1"/>
</dbReference>
<keyword evidence="3" id="KW-1185">Reference proteome</keyword>